<name>A0A4Q7Y2U5_9ACTN</name>
<dbReference type="Pfam" id="PF14311">
    <property type="entry name" value="DUF4379"/>
    <property type="match status" value="4"/>
</dbReference>
<dbReference type="InterPro" id="IPR025487">
    <property type="entry name" value="DUF4379"/>
</dbReference>
<dbReference type="OrthoDB" id="3196679at2"/>
<feature type="domain" description="Treble clef zinc finger" evidence="2">
    <location>
        <begin position="96"/>
        <end position="141"/>
    </location>
</feature>
<feature type="domain" description="Treble clef zinc finger" evidence="2">
    <location>
        <begin position="393"/>
        <end position="447"/>
    </location>
</feature>
<proteinExistence type="predicted"/>
<evidence type="ECO:0000313" key="3">
    <source>
        <dbReference type="EMBL" id="RZU30391.1"/>
    </source>
</evidence>
<dbReference type="EMBL" id="SHKV01000001">
    <property type="protein sequence ID" value="RZU30391.1"/>
    <property type="molecule type" value="Genomic_DNA"/>
</dbReference>
<evidence type="ECO:0000259" key="2">
    <source>
        <dbReference type="Pfam" id="PF14311"/>
    </source>
</evidence>
<dbReference type="PANTHER" id="PTHR37317">
    <property type="entry name" value="BLR8090 PROTEIN"/>
    <property type="match status" value="1"/>
</dbReference>
<sequence>MAAPPEHSTAISQFLGAAPLDPKSPLTAEVLTQLFLLGLTAAEIGALFRRDPGQIRRIARKWGLDGRSLRAGAVSMAVLTPTLAAEFLEEVGGSRRRGPEHLTLGAPARCRWRCASCAFEWEATVSNRALRGSGCPSCARRRNRETALTTRAKTPALALVRPELAAEFVENETVPQRDASSTPAGSHDRIRWRCRAGHEWVASAKQRVSHRTNCPGCRPGFRSSRLEYDVAELITVATGLGVQVSHEEPRQDRADVERIDLWIQELDMLIDLDPERWHRGEAARRRDARKLRRLASRNYVRARSLQLGALDVPLPPGSRARQVILSGSADGDPELWLAALVPILREGSAQTSTPLTLPRAAKAQALGRAARRWADRHHEPRARSLASEHPHLATEFVAVVDRPGLTAADIAPAGDDLVLWRCTACLHEWQTKTKNRTRLGTGCPPCRYQQGGRLAARAAPGNSFADRNPQLVDQFIANRTHPGVGPREFKPNSTDSCEWRCPRCDATWVTSPQSRNRRPDGGCGCGRRRSGN</sequence>
<accession>A0A4Q7Y2U5</accession>
<feature type="region of interest" description="Disordered" evidence="1">
    <location>
        <begin position="511"/>
        <end position="532"/>
    </location>
</feature>
<evidence type="ECO:0000313" key="4">
    <source>
        <dbReference type="Proteomes" id="UP000292507"/>
    </source>
</evidence>
<dbReference type="PANTHER" id="PTHR37317:SF1">
    <property type="entry name" value="ZINC-RIBBON DOMAIN-CONTAINING PROTEIN-RELATED"/>
    <property type="match status" value="1"/>
</dbReference>
<feature type="domain" description="Treble clef zinc finger" evidence="2">
    <location>
        <begin position="473"/>
        <end position="523"/>
    </location>
</feature>
<dbReference type="Proteomes" id="UP000292507">
    <property type="component" value="Unassembled WGS sequence"/>
</dbReference>
<feature type="domain" description="Treble clef zinc finger" evidence="2">
    <location>
        <begin position="164"/>
        <end position="218"/>
    </location>
</feature>
<protein>
    <submittedName>
        <fullName evidence="3">Putative zinc ribbon protein</fullName>
    </submittedName>
</protein>
<dbReference type="AlphaFoldDB" id="A0A4Q7Y2U5"/>
<organism evidence="3 4">
    <name type="scientific">Blastococcus saxobsidens</name>
    <dbReference type="NCBI Taxonomy" id="138336"/>
    <lineage>
        <taxon>Bacteria</taxon>
        <taxon>Bacillati</taxon>
        <taxon>Actinomycetota</taxon>
        <taxon>Actinomycetes</taxon>
        <taxon>Geodermatophilales</taxon>
        <taxon>Geodermatophilaceae</taxon>
        <taxon>Blastococcus</taxon>
    </lineage>
</organism>
<gene>
    <name evidence="3" type="ORF">BKA19_0007</name>
</gene>
<comment type="caution">
    <text evidence="3">The sequence shown here is derived from an EMBL/GenBank/DDBJ whole genome shotgun (WGS) entry which is preliminary data.</text>
</comment>
<evidence type="ECO:0000256" key="1">
    <source>
        <dbReference type="SAM" id="MobiDB-lite"/>
    </source>
</evidence>
<keyword evidence="4" id="KW-1185">Reference proteome</keyword>
<dbReference type="RefSeq" id="WP_104528189.1">
    <property type="nucleotide sequence ID" value="NZ_POQT01000011.1"/>
</dbReference>
<reference evidence="3 4" key="1">
    <citation type="submission" date="2019-02" db="EMBL/GenBank/DDBJ databases">
        <title>Sequencing the genomes of 1000 actinobacteria strains.</title>
        <authorList>
            <person name="Klenk H.-P."/>
        </authorList>
    </citation>
    <scope>NUCLEOTIDE SEQUENCE [LARGE SCALE GENOMIC DNA]</scope>
    <source>
        <strain evidence="3 4">DSM 44509</strain>
    </source>
</reference>